<feature type="transmembrane region" description="Helical" evidence="1">
    <location>
        <begin position="6"/>
        <end position="23"/>
    </location>
</feature>
<sequence>MSSQSTNIWVLLGLGLAGIILMTRKLKKAVKEDFGAFVERLQLLPPPHPAPPKAPHPLTGLSFAVSDIFDIDGFVTGFGNSDWARTHEAATQTAPAVSAVVERGAACIGKTVIDEMAFRSALN</sequence>
<keyword evidence="1" id="KW-0472">Membrane</keyword>
<keyword evidence="2" id="KW-0946">Virion</keyword>
<dbReference type="PANTHER" id="PTHR46310:SF5">
    <property type="entry name" value="OUTER ENVELOPE PROTEIN 64, CHLOROPLASTIC"/>
    <property type="match status" value="1"/>
</dbReference>
<keyword evidence="1" id="KW-1133">Transmembrane helix</keyword>
<keyword evidence="3" id="KW-1185">Reference proteome</keyword>
<dbReference type="Proteomes" id="UP000283530">
    <property type="component" value="Unassembled WGS sequence"/>
</dbReference>
<protein>
    <submittedName>
        <fullName evidence="2">Outer envelope protein 64, chloroplastic-like protein</fullName>
    </submittedName>
</protein>
<dbReference type="SUPFAM" id="SSF75304">
    <property type="entry name" value="Amidase signature (AS) enzymes"/>
    <property type="match status" value="1"/>
</dbReference>
<accession>A0A3S3QE91</accession>
<comment type="caution">
    <text evidence="2">The sequence shown here is derived from an EMBL/GenBank/DDBJ whole genome shotgun (WGS) entry which is preliminary data.</text>
</comment>
<keyword evidence="1" id="KW-0812">Transmembrane</keyword>
<dbReference type="EMBL" id="QPKB01000004">
    <property type="protein sequence ID" value="RWR83274.1"/>
    <property type="molecule type" value="Genomic_DNA"/>
</dbReference>
<dbReference type="InterPro" id="IPR036928">
    <property type="entry name" value="AS_sf"/>
</dbReference>
<evidence type="ECO:0000256" key="1">
    <source>
        <dbReference type="SAM" id="Phobius"/>
    </source>
</evidence>
<dbReference type="OrthoDB" id="1693637at2759"/>
<keyword evidence="2" id="KW-0261">Viral envelope protein</keyword>
<dbReference type="AlphaFoldDB" id="A0A3S3QE91"/>
<evidence type="ECO:0000313" key="2">
    <source>
        <dbReference type="EMBL" id="RWR83274.1"/>
    </source>
</evidence>
<reference evidence="2 3" key="1">
    <citation type="journal article" date="2019" name="Nat. Plants">
        <title>Stout camphor tree genome fills gaps in understanding of flowering plant genome evolution.</title>
        <authorList>
            <person name="Chaw S.M."/>
            <person name="Liu Y.C."/>
            <person name="Wu Y.W."/>
            <person name="Wang H.Y."/>
            <person name="Lin C.I."/>
            <person name="Wu C.S."/>
            <person name="Ke H.M."/>
            <person name="Chang L.Y."/>
            <person name="Hsu C.Y."/>
            <person name="Yang H.T."/>
            <person name="Sudianto E."/>
            <person name="Hsu M.H."/>
            <person name="Wu K.P."/>
            <person name="Wang L.N."/>
            <person name="Leebens-Mack J.H."/>
            <person name="Tsai I.J."/>
        </authorList>
    </citation>
    <scope>NUCLEOTIDE SEQUENCE [LARGE SCALE GENOMIC DNA]</scope>
    <source>
        <strain evidence="3">cv. Chaw 1501</strain>
        <tissue evidence="2">Young leaves</tissue>
    </source>
</reference>
<evidence type="ECO:0000313" key="3">
    <source>
        <dbReference type="Proteomes" id="UP000283530"/>
    </source>
</evidence>
<proteinExistence type="predicted"/>
<dbReference type="Gene3D" id="3.90.1300.10">
    <property type="entry name" value="Amidase signature (AS) domain"/>
    <property type="match status" value="1"/>
</dbReference>
<organism evidence="2 3">
    <name type="scientific">Cinnamomum micranthum f. kanehirae</name>
    <dbReference type="NCBI Taxonomy" id="337451"/>
    <lineage>
        <taxon>Eukaryota</taxon>
        <taxon>Viridiplantae</taxon>
        <taxon>Streptophyta</taxon>
        <taxon>Embryophyta</taxon>
        <taxon>Tracheophyta</taxon>
        <taxon>Spermatophyta</taxon>
        <taxon>Magnoliopsida</taxon>
        <taxon>Magnoliidae</taxon>
        <taxon>Laurales</taxon>
        <taxon>Lauraceae</taxon>
        <taxon>Cinnamomum</taxon>
    </lineage>
</organism>
<name>A0A3S3QE91_9MAGN</name>
<dbReference type="PANTHER" id="PTHR46310">
    <property type="entry name" value="AMIDASE 1"/>
    <property type="match status" value="1"/>
</dbReference>
<dbReference type="STRING" id="337451.A0A3S3QE91"/>
<gene>
    <name evidence="2" type="ORF">CKAN_01202500</name>
</gene>